<dbReference type="InterPro" id="IPR052949">
    <property type="entry name" value="PA_immunity-related"/>
</dbReference>
<dbReference type="RefSeq" id="WP_188502899.1">
    <property type="nucleotide sequence ID" value="NZ_BMFP01000008.1"/>
</dbReference>
<reference evidence="2" key="1">
    <citation type="journal article" date="2019" name="Int. J. Syst. Evol. Microbiol.">
        <title>The Global Catalogue of Microorganisms (GCM) 10K type strain sequencing project: providing services to taxonomists for standard genome sequencing and annotation.</title>
        <authorList>
            <consortium name="The Broad Institute Genomics Platform"/>
            <consortium name="The Broad Institute Genome Sequencing Center for Infectious Disease"/>
            <person name="Wu L."/>
            <person name="Ma J."/>
        </authorList>
    </citation>
    <scope>NUCLEOTIDE SEQUENCE [LARGE SCALE GENOMIC DNA]</scope>
    <source>
        <strain evidence="2">CGMCC 1.12749</strain>
    </source>
</reference>
<dbReference type="InterPro" id="IPR001646">
    <property type="entry name" value="5peptide_repeat"/>
</dbReference>
<evidence type="ECO:0000313" key="1">
    <source>
        <dbReference type="EMBL" id="GGG29123.1"/>
    </source>
</evidence>
<evidence type="ECO:0000313" key="2">
    <source>
        <dbReference type="Proteomes" id="UP000634043"/>
    </source>
</evidence>
<dbReference type="SUPFAM" id="SSF141571">
    <property type="entry name" value="Pentapeptide repeat-like"/>
    <property type="match status" value="1"/>
</dbReference>
<proteinExistence type="predicted"/>
<sequence length="190" mass="21626">MEEQLHQDKTFEKIIYPSKAIKGREFEDCVFKNCDFSNGDFSSNRFTDCEFIGCNLAMLKLCGATLNTVTFKECKLTGINFGECEEFLFTVGFEGCLMDYTSFLRRKMPKTHFINCSLKNAVFEQATLTKARFGNTDLAGAVFERTNLGEADLVTAYNYIIDPEQNIIKKAKFSQNGLSGLLVRYDIRIE</sequence>
<organism evidence="1 2">
    <name type="scientific">Pontibacter amylolyticus</name>
    <dbReference type="NCBI Taxonomy" id="1424080"/>
    <lineage>
        <taxon>Bacteria</taxon>
        <taxon>Pseudomonadati</taxon>
        <taxon>Bacteroidota</taxon>
        <taxon>Cytophagia</taxon>
        <taxon>Cytophagales</taxon>
        <taxon>Hymenobacteraceae</taxon>
        <taxon>Pontibacter</taxon>
    </lineage>
</organism>
<dbReference type="Proteomes" id="UP000634043">
    <property type="component" value="Unassembled WGS sequence"/>
</dbReference>
<protein>
    <recommendedName>
        <fullName evidence="3">Pentapeptide repeat-containing protein</fullName>
    </recommendedName>
</protein>
<dbReference type="PANTHER" id="PTHR42999:SF1">
    <property type="entry name" value="PENTAPEPTIDE REPEAT-CONTAINING PROTEIN"/>
    <property type="match status" value="1"/>
</dbReference>
<evidence type="ECO:0008006" key="3">
    <source>
        <dbReference type="Google" id="ProtNLM"/>
    </source>
</evidence>
<dbReference type="Pfam" id="PF13599">
    <property type="entry name" value="Pentapeptide_4"/>
    <property type="match status" value="1"/>
</dbReference>
<name>A0ABQ1WHV0_9BACT</name>
<gene>
    <name evidence="1" type="primary">mcbG</name>
    <name evidence="1" type="ORF">GCM10011323_35690</name>
</gene>
<keyword evidence="2" id="KW-1185">Reference proteome</keyword>
<dbReference type="EMBL" id="BMFP01000008">
    <property type="protein sequence ID" value="GGG29123.1"/>
    <property type="molecule type" value="Genomic_DNA"/>
</dbReference>
<dbReference type="Gene3D" id="2.160.20.80">
    <property type="entry name" value="E3 ubiquitin-protein ligase SopA"/>
    <property type="match status" value="1"/>
</dbReference>
<dbReference type="Pfam" id="PF00805">
    <property type="entry name" value="Pentapeptide"/>
    <property type="match status" value="1"/>
</dbReference>
<comment type="caution">
    <text evidence="1">The sequence shown here is derived from an EMBL/GenBank/DDBJ whole genome shotgun (WGS) entry which is preliminary data.</text>
</comment>
<dbReference type="PANTHER" id="PTHR42999">
    <property type="entry name" value="ANTIBIOTIC RESISTANCE PROTEIN MCBG"/>
    <property type="match status" value="1"/>
</dbReference>
<accession>A0ABQ1WHV0</accession>